<dbReference type="InterPro" id="IPR000210">
    <property type="entry name" value="BTB/POZ_dom"/>
</dbReference>
<dbReference type="InterPro" id="IPR011333">
    <property type="entry name" value="SKP1/BTB/POZ_sf"/>
</dbReference>
<name>A0AA36NG08_9DINO</name>
<feature type="domain" description="BTB" evidence="1">
    <location>
        <begin position="75"/>
        <end position="134"/>
    </location>
</feature>
<dbReference type="SUPFAM" id="SSF54695">
    <property type="entry name" value="POZ domain"/>
    <property type="match status" value="1"/>
</dbReference>
<dbReference type="Gene3D" id="3.30.710.10">
    <property type="entry name" value="Potassium Channel Kv1.1, Chain A"/>
    <property type="match status" value="1"/>
</dbReference>
<dbReference type="SMART" id="SM00225">
    <property type="entry name" value="BTB"/>
    <property type="match status" value="1"/>
</dbReference>
<evidence type="ECO:0000313" key="2">
    <source>
        <dbReference type="EMBL" id="CAJ1404974.1"/>
    </source>
</evidence>
<organism evidence="2 3">
    <name type="scientific">Effrenium voratum</name>
    <dbReference type="NCBI Taxonomy" id="2562239"/>
    <lineage>
        <taxon>Eukaryota</taxon>
        <taxon>Sar</taxon>
        <taxon>Alveolata</taxon>
        <taxon>Dinophyceae</taxon>
        <taxon>Suessiales</taxon>
        <taxon>Symbiodiniaceae</taxon>
        <taxon>Effrenium</taxon>
    </lineage>
</organism>
<accession>A0AA36NG08</accession>
<dbReference type="Pfam" id="PF00651">
    <property type="entry name" value="BTB"/>
    <property type="match status" value="1"/>
</dbReference>
<dbReference type="CDD" id="cd18186">
    <property type="entry name" value="BTB_POZ_ZBTB_KLHL-like"/>
    <property type="match status" value="1"/>
</dbReference>
<protein>
    <recommendedName>
        <fullName evidence="1">BTB domain-containing protein</fullName>
    </recommendedName>
</protein>
<dbReference type="Proteomes" id="UP001178507">
    <property type="component" value="Unassembled WGS sequence"/>
</dbReference>
<comment type="caution">
    <text evidence="2">The sequence shown here is derived from an EMBL/GenBank/DDBJ whole genome shotgun (WGS) entry which is preliminary data.</text>
</comment>
<reference evidence="2" key="1">
    <citation type="submission" date="2023-08" db="EMBL/GenBank/DDBJ databases">
        <authorList>
            <person name="Chen Y."/>
            <person name="Shah S."/>
            <person name="Dougan E. K."/>
            <person name="Thang M."/>
            <person name="Chan C."/>
        </authorList>
    </citation>
    <scope>NUCLEOTIDE SEQUENCE</scope>
</reference>
<evidence type="ECO:0000313" key="3">
    <source>
        <dbReference type="Proteomes" id="UP001178507"/>
    </source>
</evidence>
<gene>
    <name evidence="2" type="ORF">EVOR1521_LOCUS27325</name>
</gene>
<proteinExistence type="predicted"/>
<dbReference type="EMBL" id="CAUJNA010003564">
    <property type="protein sequence ID" value="CAJ1404974.1"/>
    <property type="molecule type" value="Genomic_DNA"/>
</dbReference>
<evidence type="ECO:0000259" key="1">
    <source>
        <dbReference type="PROSITE" id="PS50097"/>
    </source>
</evidence>
<keyword evidence="3" id="KW-1185">Reference proteome</keyword>
<dbReference type="PROSITE" id="PS50097">
    <property type="entry name" value="BTB"/>
    <property type="match status" value="1"/>
</dbReference>
<dbReference type="PANTHER" id="PTHR24413">
    <property type="entry name" value="SPECKLE-TYPE POZ PROTEIN"/>
    <property type="match status" value="1"/>
</dbReference>
<dbReference type="AlphaFoldDB" id="A0AA36NG08"/>
<sequence length="220" mass="24469">MQFWSLGFPGEPITLPPRELLPMRTARARLCVKRAACGGRNVRIAGIKVLTKRLKRRREDESRLADRLWSNQEFADIAVRANDGVEIKAHRAVLGIASPVFRCMLTSPMKEGAFGEVALPCSESVVRALLKHCYGLPYDGSLNLEDELALVEQAHAFELTSLCEDAAFSAIERLSENTVVPLIKGLRTFYKAGALKEEWENLVRQVRANPDLCHAVLLTG</sequence>